<dbReference type="PANTHER" id="PTHR15377:SF3">
    <property type="entry name" value="WW DOMAIN-CONTAINING PROTEIN"/>
    <property type="match status" value="1"/>
</dbReference>
<feature type="non-terminal residue" evidence="4">
    <location>
        <position position="1"/>
    </location>
</feature>
<evidence type="ECO:0000313" key="4">
    <source>
        <dbReference type="EMBL" id="GAA99142.1"/>
    </source>
</evidence>
<dbReference type="SMART" id="SM00441">
    <property type="entry name" value="FF"/>
    <property type="match status" value="4"/>
</dbReference>
<dbReference type="Pfam" id="PF01846">
    <property type="entry name" value="FF"/>
    <property type="match status" value="3"/>
</dbReference>
<dbReference type="eggNOG" id="KOG0155">
    <property type="taxonomic scope" value="Eukaryota"/>
</dbReference>
<dbReference type="HOGENOM" id="CLU_013872_0_0_1"/>
<reference evidence="4 5" key="2">
    <citation type="journal article" date="2012" name="Open Biol.">
        <title>Characteristics of nucleosomes and linker DNA regions on the genome of the basidiomycete Mixia osmundae revealed by mono- and dinucleosome mapping.</title>
        <authorList>
            <person name="Nishida H."/>
            <person name="Kondo S."/>
            <person name="Matsumoto T."/>
            <person name="Suzuki Y."/>
            <person name="Yoshikawa H."/>
            <person name="Taylor T.D."/>
            <person name="Sugiyama J."/>
        </authorList>
    </citation>
    <scope>NUCLEOTIDE SEQUENCE [LARGE SCALE GENOMIC DNA]</scope>
    <source>
        <strain evidence="5">CBS 9802 / IAM 14324 / JCM 22182 / KY 12970</strain>
    </source>
</reference>
<dbReference type="GO" id="GO:0005634">
    <property type="term" value="C:nucleus"/>
    <property type="evidence" value="ECO:0007669"/>
    <property type="project" value="TreeGrafter"/>
</dbReference>
<evidence type="ECO:0000256" key="1">
    <source>
        <dbReference type="ARBA" id="ARBA00022737"/>
    </source>
</evidence>
<feature type="region of interest" description="Disordered" evidence="2">
    <location>
        <begin position="36"/>
        <end position="84"/>
    </location>
</feature>
<reference evidence="4 5" key="1">
    <citation type="journal article" date="2011" name="J. Gen. Appl. Microbiol.">
        <title>Draft genome sequencing of the enigmatic basidiomycete Mixia osmundae.</title>
        <authorList>
            <person name="Nishida H."/>
            <person name="Nagatsuka Y."/>
            <person name="Sugiyama J."/>
        </authorList>
    </citation>
    <scope>NUCLEOTIDE SEQUENCE [LARGE SCALE GENOMIC DNA]</scope>
    <source>
        <strain evidence="5">CBS 9802 / IAM 14324 / JCM 22182 / KY 12970</strain>
    </source>
</reference>
<evidence type="ECO:0000259" key="3">
    <source>
        <dbReference type="PROSITE" id="PS51676"/>
    </source>
</evidence>
<dbReference type="PANTHER" id="PTHR15377">
    <property type="entry name" value="TRANSCRIPTION ELONGATION REGULATOR 1"/>
    <property type="match status" value="1"/>
</dbReference>
<feature type="domain" description="FF" evidence="3">
    <location>
        <begin position="128"/>
        <end position="182"/>
    </location>
</feature>
<dbReference type="SUPFAM" id="SSF81698">
    <property type="entry name" value="FF domain"/>
    <property type="match status" value="4"/>
</dbReference>
<organism evidence="4 5">
    <name type="scientific">Mixia osmundae (strain CBS 9802 / IAM 14324 / JCM 22182 / KY 12970)</name>
    <dbReference type="NCBI Taxonomy" id="764103"/>
    <lineage>
        <taxon>Eukaryota</taxon>
        <taxon>Fungi</taxon>
        <taxon>Dikarya</taxon>
        <taxon>Basidiomycota</taxon>
        <taxon>Pucciniomycotina</taxon>
        <taxon>Mixiomycetes</taxon>
        <taxon>Mixiales</taxon>
        <taxon>Mixiaceae</taxon>
        <taxon>Mixia</taxon>
    </lineage>
</organism>
<dbReference type="Proteomes" id="UP000009131">
    <property type="component" value="Unassembled WGS sequence"/>
</dbReference>
<protein>
    <recommendedName>
        <fullName evidence="3">FF domain-containing protein</fullName>
    </recommendedName>
</protein>
<name>G7E8I2_MIXOS</name>
<dbReference type="FunFam" id="1.10.10.440:FF:000044">
    <property type="entry name" value="Transcription elongation regulator 1"/>
    <property type="match status" value="1"/>
</dbReference>
<sequence>TTAGNVFYTHSEHKTSVWTAPEEISGQVARLEAEEKEARYNGTPLTAITEPVTSTSRSATATSTAPPAKRTPDETAPGVSKKSKRVHALADLDIESQQKVASELAALDANEGASLGPPPASATDELSSDENKALFRSMLAETDISPLAPWDMELPKFVNDPRYKAVKQLRERRELFDDFCKEKIRAQRARGAAPKQDPIAAYRALLVAHVTSTRTHWDDFRRDHKTDVRFRNYGRDDREREKAFRSWLKDLGELKRADAEQAQQAFDRLLTEQTDLTPASKWVDVKGRLSVDPRYDAIKSASTREASFKAHLQRLAEAPLESVQERAAAKAERARASLLARQHEVEAHQAQTNQVVHASRQKLATEEAERSFKAVLIDNIRDPSISWPEAVETMTFDKRYEECCRILSLEERRRAWSTHVAEVHAKWLDGLHTLFEQNAPFLDTPFLSILPKIYDHPLATRVSSDADKLEHLFCDWQQFRQARARTDFDRMLGESAFVDFWGRMSKESADEGDVKRILDDDLVNVEESGDASVSLKAMAATINLDSIHSVLQSDRRYRAFDHEPEAREQWMRDYLSRLSAPAATVHQRQS</sequence>
<accession>G7E8I2</accession>
<proteinExistence type="predicted"/>
<dbReference type="GO" id="GO:0003712">
    <property type="term" value="F:transcription coregulator activity"/>
    <property type="evidence" value="ECO:0007669"/>
    <property type="project" value="TreeGrafter"/>
</dbReference>
<dbReference type="Gene3D" id="1.10.10.440">
    <property type="entry name" value="FF domain"/>
    <property type="match status" value="5"/>
</dbReference>
<comment type="caution">
    <text evidence="4">The sequence shown here is derived from an EMBL/GenBank/DDBJ whole genome shotgun (WGS) entry which is preliminary data.</text>
</comment>
<keyword evidence="5" id="KW-1185">Reference proteome</keyword>
<gene>
    <name evidence="4" type="primary">Mo05833</name>
    <name evidence="4" type="ORF">E5Q_05833</name>
</gene>
<feature type="compositionally biased region" description="Low complexity" evidence="2">
    <location>
        <begin position="51"/>
        <end position="68"/>
    </location>
</feature>
<dbReference type="STRING" id="764103.G7E8I2"/>
<keyword evidence="1" id="KW-0677">Repeat</keyword>
<dbReference type="InterPro" id="IPR002713">
    <property type="entry name" value="FF_domain"/>
</dbReference>
<evidence type="ECO:0000256" key="2">
    <source>
        <dbReference type="SAM" id="MobiDB-lite"/>
    </source>
</evidence>
<dbReference type="GO" id="GO:0070063">
    <property type="term" value="F:RNA polymerase binding"/>
    <property type="evidence" value="ECO:0007669"/>
    <property type="project" value="InterPro"/>
</dbReference>
<dbReference type="AlphaFoldDB" id="G7E8I2"/>
<dbReference type="InterPro" id="IPR045148">
    <property type="entry name" value="TCRG1-like"/>
</dbReference>
<dbReference type="PROSITE" id="PS51676">
    <property type="entry name" value="FF"/>
    <property type="match status" value="1"/>
</dbReference>
<dbReference type="EMBL" id="BABT02000213">
    <property type="protein sequence ID" value="GAA99142.1"/>
    <property type="molecule type" value="Genomic_DNA"/>
</dbReference>
<dbReference type="InterPro" id="IPR036517">
    <property type="entry name" value="FF_domain_sf"/>
</dbReference>
<evidence type="ECO:0000313" key="5">
    <source>
        <dbReference type="Proteomes" id="UP000009131"/>
    </source>
</evidence>
<dbReference type="InParanoid" id="G7E8I2"/>
<dbReference type="OrthoDB" id="410044at2759"/>